<dbReference type="GO" id="GO:0050071">
    <property type="term" value="F:phosphatidylglycerol lysyltransferase activity"/>
    <property type="evidence" value="ECO:0007669"/>
    <property type="project" value="UniProtKB-EC"/>
</dbReference>
<comment type="similarity">
    <text evidence="3">In the C-terminal section; belongs to the class-II aminoacyl-tRNA synthetase family.</text>
</comment>
<dbReference type="GO" id="GO:0006430">
    <property type="term" value="P:lysyl-tRNA aminoacylation"/>
    <property type="evidence" value="ECO:0007669"/>
    <property type="project" value="UniProtKB-UniRule"/>
</dbReference>
<dbReference type="EC" id="6.1.1.6" evidence="19"/>
<dbReference type="Pfam" id="PF00152">
    <property type="entry name" value="tRNA-synt_2"/>
    <property type="match status" value="1"/>
</dbReference>
<keyword evidence="6" id="KW-0808">Transferase</keyword>
<keyword evidence="14" id="KW-0046">Antibiotic resistance</keyword>
<keyword evidence="8 19" id="KW-0479">Metal-binding</keyword>
<keyword evidence="15" id="KW-0511">Multifunctional enzyme</keyword>
<dbReference type="GO" id="GO:0000287">
    <property type="term" value="F:magnesium ion binding"/>
    <property type="evidence" value="ECO:0007669"/>
    <property type="project" value="UniProtKB-UniRule"/>
</dbReference>
<evidence type="ECO:0000256" key="12">
    <source>
        <dbReference type="ARBA" id="ARBA00023098"/>
    </source>
</evidence>
<dbReference type="NCBIfam" id="NF001756">
    <property type="entry name" value="PRK00484.1"/>
    <property type="match status" value="1"/>
</dbReference>
<dbReference type="STRING" id="1036181.SAMN05421756_102340"/>
<keyword evidence="19" id="KW-0460">Magnesium</keyword>
<evidence type="ECO:0000256" key="18">
    <source>
        <dbReference type="ARBA" id="ARBA00048573"/>
    </source>
</evidence>
<organism evidence="21 22">
    <name type="scientific">Microlunatus flavus</name>
    <dbReference type="NCBI Taxonomy" id="1036181"/>
    <lineage>
        <taxon>Bacteria</taxon>
        <taxon>Bacillati</taxon>
        <taxon>Actinomycetota</taxon>
        <taxon>Actinomycetes</taxon>
        <taxon>Propionibacteriales</taxon>
        <taxon>Propionibacteriaceae</taxon>
        <taxon>Microlunatus</taxon>
    </lineage>
</organism>
<dbReference type="Pfam" id="PF09924">
    <property type="entry name" value="LPG_synthase_C"/>
    <property type="match status" value="1"/>
</dbReference>
<evidence type="ECO:0000256" key="8">
    <source>
        <dbReference type="ARBA" id="ARBA00022723"/>
    </source>
</evidence>
<dbReference type="InterPro" id="IPR004365">
    <property type="entry name" value="NA-bd_OB_tRNA"/>
</dbReference>
<accession>A0A1H9CVI0</accession>
<protein>
    <recommendedName>
        <fullName evidence="19">Lysine--tRNA ligase</fullName>
        <ecNumber evidence="19">6.1.1.6</ecNumber>
    </recommendedName>
    <alternativeName>
        <fullName evidence="19">Lysyl-tRNA synthetase</fullName>
        <shortName evidence="19">LysRS</shortName>
    </alternativeName>
</protein>
<dbReference type="NCBIfam" id="TIGR00499">
    <property type="entry name" value="lysS_bact"/>
    <property type="match status" value="1"/>
</dbReference>
<feature type="binding site" evidence="19">
    <location>
        <position position="1023"/>
    </location>
    <ligand>
        <name>Mg(2+)</name>
        <dbReference type="ChEBI" id="CHEBI:18420"/>
        <label>2</label>
    </ligand>
</feature>
<proteinExistence type="inferred from homology"/>
<keyword evidence="10 19" id="KW-0067">ATP-binding</keyword>
<dbReference type="GO" id="GO:0006629">
    <property type="term" value="P:lipid metabolic process"/>
    <property type="evidence" value="ECO:0007669"/>
    <property type="project" value="UniProtKB-KW"/>
</dbReference>
<feature type="domain" description="Aminoacyl-transfer RNA synthetases class-II family profile" evidence="20">
    <location>
        <begin position="781"/>
        <end position="1103"/>
    </location>
</feature>
<dbReference type="InterPro" id="IPR002313">
    <property type="entry name" value="Lys-tRNA-ligase_II"/>
</dbReference>
<evidence type="ECO:0000256" key="17">
    <source>
        <dbReference type="ARBA" id="ARBA00047540"/>
    </source>
</evidence>
<dbReference type="InterPro" id="IPR031553">
    <property type="entry name" value="tRNA-synt_2_TM"/>
</dbReference>
<evidence type="ECO:0000256" key="15">
    <source>
        <dbReference type="ARBA" id="ARBA00023268"/>
    </source>
</evidence>
<comment type="catalytic activity">
    <reaction evidence="17">
        <text>L-lysyl-tRNA(Lys) + a 1,2-diacyl-sn-glycero-3-phospho-(1'-sn-glycerol) = a 1,2-diacyl-sn-glycero-3-phospho-1'-(3'-O-L-lysyl)-sn-glycerol + tRNA(Lys)</text>
        <dbReference type="Rhea" id="RHEA:10668"/>
        <dbReference type="Rhea" id="RHEA-COMP:9696"/>
        <dbReference type="Rhea" id="RHEA-COMP:9697"/>
        <dbReference type="ChEBI" id="CHEBI:64716"/>
        <dbReference type="ChEBI" id="CHEBI:75792"/>
        <dbReference type="ChEBI" id="CHEBI:78442"/>
        <dbReference type="ChEBI" id="CHEBI:78529"/>
        <dbReference type="EC" id="2.3.2.3"/>
    </reaction>
</comment>
<keyword evidence="19" id="KW-0648">Protein biosynthesis</keyword>
<dbReference type="PANTHER" id="PTHR42918:SF15">
    <property type="entry name" value="LYSINE--TRNA LIGASE, CHLOROPLASTIC_MITOCHONDRIAL"/>
    <property type="match status" value="1"/>
</dbReference>
<evidence type="ECO:0000256" key="3">
    <source>
        <dbReference type="ARBA" id="ARBA00009968"/>
    </source>
</evidence>
<evidence type="ECO:0000313" key="22">
    <source>
        <dbReference type="Proteomes" id="UP000198504"/>
    </source>
</evidence>
<dbReference type="Proteomes" id="UP000198504">
    <property type="component" value="Unassembled WGS sequence"/>
</dbReference>
<keyword evidence="7" id="KW-0812">Transmembrane</keyword>
<evidence type="ECO:0000256" key="2">
    <source>
        <dbReference type="ARBA" id="ARBA00005270"/>
    </source>
</evidence>
<evidence type="ECO:0000256" key="13">
    <source>
        <dbReference type="ARBA" id="ARBA00023146"/>
    </source>
</evidence>
<dbReference type="InterPro" id="IPR024320">
    <property type="entry name" value="LPG_synthase_C"/>
</dbReference>
<evidence type="ECO:0000256" key="14">
    <source>
        <dbReference type="ARBA" id="ARBA00023251"/>
    </source>
</evidence>
<dbReference type="EMBL" id="FOFA01000002">
    <property type="protein sequence ID" value="SEQ05151.1"/>
    <property type="molecule type" value="Genomic_DNA"/>
</dbReference>
<feature type="binding site" evidence="19">
    <location>
        <position position="1016"/>
    </location>
    <ligand>
        <name>Mg(2+)</name>
        <dbReference type="ChEBI" id="CHEBI:18420"/>
        <label>1</label>
    </ligand>
</feature>
<dbReference type="Pfam" id="PF16995">
    <property type="entry name" value="tRNA-synt_2_TM"/>
    <property type="match status" value="1"/>
</dbReference>
<keyword evidence="11" id="KW-1133">Transmembrane helix</keyword>
<keyword evidence="5 19" id="KW-0436">Ligase</keyword>
<dbReference type="InterPro" id="IPR006195">
    <property type="entry name" value="aa-tRNA-synth_II"/>
</dbReference>
<dbReference type="PROSITE" id="PS50862">
    <property type="entry name" value="AA_TRNA_LIGASE_II"/>
    <property type="match status" value="1"/>
</dbReference>
<dbReference type="SUPFAM" id="SSF50249">
    <property type="entry name" value="Nucleic acid-binding proteins"/>
    <property type="match status" value="1"/>
</dbReference>
<dbReference type="GO" id="GO:0046677">
    <property type="term" value="P:response to antibiotic"/>
    <property type="evidence" value="ECO:0007669"/>
    <property type="project" value="UniProtKB-KW"/>
</dbReference>
<evidence type="ECO:0000256" key="6">
    <source>
        <dbReference type="ARBA" id="ARBA00022679"/>
    </source>
</evidence>
<dbReference type="GO" id="GO:0005524">
    <property type="term" value="F:ATP binding"/>
    <property type="evidence" value="ECO:0007669"/>
    <property type="project" value="UniProtKB-UniRule"/>
</dbReference>
<dbReference type="NCBIfam" id="NF002821">
    <property type="entry name" value="PRK02983.1"/>
    <property type="match status" value="1"/>
</dbReference>
<keyword evidence="22" id="KW-1185">Reference proteome</keyword>
<evidence type="ECO:0000256" key="16">
    <source>
        <dbReference type="ARBA" id="ARBA00024681"/>
    </source>
</evidence>
<keyword evidence="13 19" id="KW-0030">Aminoacyl-tRNA synthetase</keyword>
<comment type="subunit">
    <text evidence="19">Homodimer.</text>
</comment>
<dbReference type="InterPro" id="IPR044136">
    <property type="entry name" value="Lys-tRNA-ligase_II_N"/>
</dbReference>
<keyword evidence="12" id="KW-0443">Lipid metabolism</keyword>
<evidence type="ECO:0000256" key="9">
    <source>
        <dbReference type="ARBA" id="ARBA00022741"/>
    </source>
</evidence>
<evidence type="ECO:0000256" key="19">
    <source>
        <dbReference type="HAMAP-Rule" id="MF_00252"/>
    </source>
</evidence>
<sequence length="1110" mass="120080">MPRLPLLVSRLCFLAGIAVVLETAFPGVRWVDALVDVCSTLFFPVDGASIGFAVFLLLLGAALARRKHVAWVLALVIFSFFLLTDLAVVTGLFASLFAVQTDFNALPVYARFAFNFAALGALTACMVHYRAEFAARRAPGSVRKALLTLAAGLVVTVGVGMALVTVFPNELVGPRGRLAWIAQRLGRTLFGSESDLVRQPVSSPPGWIGTVVGLLLGLTLLAAVVMLTRSQRLAALMSPEDEPRVRALVAQSGGDSLAYFATRRDKSVVFGPDGGAAVTYRNDLGVCLASSDPVGPPERWDGAIRAWQGLVDTYGWTPAVVGASEAGATAYARDLGLRVIRIGDEAVLHPRDFHLADRDMRPVRQAVQRLERLGYTTRIRRHRDIPAAELEALVGRADAWRDTETERGFSMALGRLGDPADAACLMVEALFPPDRAGSTGERSTEAPGRTAGLLSFVPWGADGFSLDVMRRSPDADNGVTELMVSAVMGAAPELGIRRVSLNFAVFRSAFEEGARIGAGPVLRLWRRLLLVASRWWQFESLYRSNVKYRPEWQPRFLCFAETRDIALVGAALGVAEGFIDLPAFLRPRVDLAASRALDPALVAALPAPVPAPEPAVAKSRLPEQVRLRMATRERLVDAGVDPYPPSFQPQGTAASVAVDALGQATSVAGRVVAVRDLGGVVFVVLRDWTGDVQLLLSADVAGVGELDRLRRDVDLGDHLGAEGTVVRSRSGEVSLGVTRWLLTAKSLRPPPDKRGGIADPEARVRQRYLDLTVNPQARERLRSRSAVLRAVRDTLDARGFLEVETPILQTVHGGANARPFRTHINAYDLDLYLRIAPELFLKRLMVGGVDRVFEIGRNFRNEGADATHNPEFTMLEAYEAYGDYTTMRTVAQQIVLAASRAVSGGTLVRGTDAAGAEHEVDLAEEWPVVTVNDAISAAAGTVVSADTDKDALLGIAHGLGIAVDASWTRGNVLLELYEHLVESRTVRPTFYTDFPAEVSPLTRQHRVDPRLAERWDLVAFGAEIGTAYSELVDPVEQRARLTAQSLQAAGGDPEAMELDEDFLLALEHAMPPSGGLGMGMDRLVMMLTRASIRETIAFPLVRPRTGDVAR</sequence>
<keyword evidence="19" id="KW-0963">Cytoplasm</keyword>
<gene>
    <name evidence="19" type="primary">lysS</name>
    <name evidence="21" type="ORF">SAMN05421756_102340</name>
</gene>
<dbReference type="GO" id="GO:0005829">
    <property type="term" value="C:cytosol"/>
    <property type="evidence" value="ECO:0007669"/>
    <property type="project" value="TreeGrafter"/>
</dbReference>
<comment type="similarity">
    <text evidence="2">In the N-terminal section; belongs to the LPG synthetase family.</text>
</comment>
<evidence type="ECO:0000256" key="7">
    <source>
        <dbReference type="ARBA" id="ARBA00022692"/>
    </source>
</evidence>
<reference evidence="22" key="1">
    <citation type="submission" date="2016-10" db="EMBL/GenBank/DDBJ databases">
        <authorList>
            <person name="Varghese N."/>
            <person name="Submissions S."/>
        </authorList>
    </citation>
    <scope>NUCLEOTIDE SEQUENCE [LARGE SCALE GENOMIC DNA]</scope>
    <source>
        <strain evidence="22">CGMCC 4.6856</strain>
    </source>
</reference>
<dbReference type="GO" id="GO:0000049">
    <property type="term" value="F:tRNA binding"/>
    <property type="evidence" value="ECO:0007669"/>
    <property type="project" value="TreeGrafter"/>
</dbReference>
<name>A0A1H9CVI0_9ACTN</name>
<comment type="cofactor">
    <cofactor evidence="19">
        <name>Mg(2+)</name>
        <dbReference type="ChEBI" id="CHEBI:18420"/>
    </cofactor>
    <text evidence="19">Binds 3 Mg(2+) ions per subunit.</text>
</comment>
<evidence type="ECO:0000256" key="4">
    <source>
        <dbReference type="ARBA" id="ARBA00022475"/>
    </source>
</evidence>
<comment type="subcellular location">
    <subcellularLocation>
        <location evidence="1">Cell membrane</location>
        <topology evidence="1">Multi-pass membrane protein</topology>
    </subcellularLocation>
    <subcellularLocation>
        <location evidence="19">Cytoplasm</location>
    </subcellularLocation>
</comment>
<dbReference type="InterPro" id="IPR045864">
    <property type="entry name" value="aa-tRNA-synth_II/BPL/LPL"/>
</dbReference>
<evidence type="ECO:0000313" key="21">
    <source>
        <dbReference type="EMBL" id="SEQ05151.1"/>
    </source>
</evidence>
<keyword evidence="4" id="KW-1003">Cell membrane</keyword>
<comment type="function">
    <text evidence="16">Catalyzes the production of L-lysyl-tRNA(Lys)transfer and the transfer of a lysyl group from L-lysyl-tRNA(Lys) to membrane-bound phosphatidylglycerol (PG), which produces lysylphosphatidylglycerol (LPG), one of the components of the bacterial membrane with a positive net charge. LPG synthesis contributes to the resistance to cationic antimicrobial peptides (CAMPs) and likely protects M.tuberculosis against the CAMPs produced by competiting microorganisms (bacteriocins). In fact, the modification of anionic phosphatidylglycerol with positively charged L-lysine results in repulsion of the peptides.</text>
</comment>
<dbReference type="Gene3D" id="3.30.930.10">
    <property type="entry name" value="Bira Bifunctional Protein, Domain 2"/>
    <property type="match status" value="1"/>
</dbReference>
<dbReference type="InterPro" id="IPR012340">
    <property type="entry name" value="NA-bd_OB-fold"/>
</dbReference>
<evidence type="ECO:0000256" key="1">
    <source>
        <dbReference type="ARBA" id="ARBA00004651"/>
    </source>
</evidence>
<dbReference type="Pfam" id="PF01336">
    <property type="entry name" value="tRNA_anti-codon"/>
    <property type="match status" value="1"/>
</dbReference>
<keyword evidence="9 19" id="KW-0547">Nucleotide-binding</keyword>
<evidence type="ECO:0000256" key="5">
    <source>
        <dbReference type="ARBA" id="ARBA00022598"/>
    </source>
</evidence>
<dbReference type="CDD" id="cd04322">
    <property type="entry name" value="LysRS_N"/>
    <property type="match status" value="1"/>
</dbReference>
<dbReference type="HAMAP" id="MF_00252">
    <property type="entry name" value="Lys_tRNA_synth_class2"/>
    <property type="match status" value="1"/>
</dbReference>
<dbReference type="InterPro" id="IPR004364">
    <property type="entry name" value="Aa-tRNA-synt_II"/>
</dbReference>
<keyword evidence="11" id="KW-0472">Membrane</keyword>
<dbReference type="GO" id="GO:0005886">
    <property type="term" value="C:plasma membrane"/>
    <property type="evidence" value="ECO:0007669"/>
    <property type="project" value="UniProtKB-SubCell"/>
</dbReference>
<comment type="similarity">
    <text evidence="19">Belongs to the class-II aminoacyl-tRNA synthetase family.</text>
</comment>
<evidence type="ECO:0000259" key="20">
    <source>
        <dbReference type="PROSITE" id="PS50862"/>
    </source>
</evidence>
<dbReference type="SUPFAM" id="SSF55681">
    <property type="entry name" value="Class II aaRS and biotin synthetases"/>
    <property type="match status" value="1"/>
</dbReference>
<dbReference type="GO" id="GO:0004824">
    <property type="term" value="F:lysine-tRNA ligase activity"/>
    <property type="evidence" value="ECO:0007669"/>
    <property type="project" value="UniProtKB-UniRule"/>
</dbReference>
<feature type="binding site" evidence="19">
    <location>
        <position position="1023"/>
    </location>
    <ligand>
        <name>Mg(2+)</name>
        <dbReference type="ChEBI" id="CHEBI:18420"/>
        <label>1</label>
    </ligand>
</feature>
<dbReference type="Gene3D" id="2.40.50.140">
    <property type="entry name" value="Nucleic acid-binding proteins"/>
    <property type="match status" value="1"/>
</dbReference>
<evidence type="ECO:0000256" key="11">
    <source>
        <dbReference type="ARBA" id="ARBA00022989"/>
    </source>
</evidence>
<comment type="catalytic activity">
    <reaction evidence="18 19">
        <text>tRNA(Lys) + L-lysine + ATP = L-lysyl-tRNA(Lys) + AMP + diphosphate</text>
        <dbReference type="Rhea" id="RHEA:20792"/>
        <dbReference type="Rhea" id="RHEA-COMP:9696"/>
        <dbReference type="Rhea" id="RHEA-COMP:9697"/>
        <dbReference type="ChEBI" id="CHEBI:30616"/>
        <dbReference type="ChEBI" id="CHEBI:32551"/>
        <dbReference type="ChEBI" id="CHEBI:33019"/>
        <dbReference type="ChEBI" id="CHEBI:78442"/>
        <dbReference type="ChEBI" id="CHEBI:78529"/>
        <dbReference type="ChEBI" id="CHEBI:456215"/>
        <dbReference type="EC" id="6.1.1.6"/>
    </reaction>
</comment>
<dbReference type="PRINTS" id="PR00982">
    <property type="entry name" value="TRNASYNTHLYS"/>
</dbReference>
<dbReference type="InterPro" id="IPR018149">
    <property type="entry name" value="Lys-tRNA-synth_II_C"/>
</dbReference>
<evidence type="ECO:0000256" key="10">
    <source>
        <dbReference type="ARBA" id="ARBA00022840"/>
    </source>
</evidence>
<dbReference type="AlphaFoldDB" id="A0A1H9CVI0"/>
<dbReference type="PANTHER" id="PTHR42918">
    <property type="entry name" value="LYSYL-TRNA SYNTHETASE"/>
    <property type="match status" value="1"/>
</dbReference>